<dbReference type="AlphaFoldDB" id="A0AAU9LXF0"/>
<accession>A0AAU9LXF0</accession>
<evidence type="ECO:0000313" key="1">
    <source>
        <dbReference type="EMBL" id="CAH1418334.1"/>
    </source>
</evidence>
<organism evidence="1 2">
    <name type="scientific">Lactuca virosa</name>
    <dbReference type="NCBI Taxonomy" id="75947"/>
    <lineage>
        <taxon>Eukaryota</taxon>
        <taxon>Viridiplantae</taxon>
        <taxon>Streptophyta</taxon>
        <taxon>Embryophyta</taxon>
        <taxon>Tracheophyta</taxon>
        <taxon>Spermatophyta</taxon>
        <taxon>Magnoliopsida</taxon>
        <taxon>eudicotyledons</taxon>
        <taxon>Gunneridae</taxon>
        <taxon>Pentapetalae</taxon>
        <taxon>asterids</taxon>
        <taxon>campanulids</taxon>
        <taxon>Asterales</taxon>
        <taxon>Asteraceae</taxon>
        <taxon>Cichorioideae</taxon>
        <taxon>Cichorieae</taxon>
        <taxon>Lactucinae</taxon>
        <taxon>Lactuca</taxon>
    </lineage>
</organism>
<protein>
    <submittedName>
        <fullName evidence="1">Uncharacterized protein</fullName>
    </submittedName>
</protein>
<gene>
    <name evidence="1" type="ORF">LVIROSA_LOCUS5930</name>
</gene>
<sequence length="75" mass="8389">MCAIALVDHYLTLQCLLDLPLCFHLVSFYKFWLVQYTATGGQCYQHLCMFWSLCHACSLVAGPLNIYSHGMVAGG</sequence>
<dbReference type="Proteomes" id="UP001157418">
    <property type="component" value="Unassembled WGS sequence"/>
</dbReference>
<evidence type="ECO:0000313" key="2">
    <source>
        <dbReference type="Proteomes" id="UP001157418"/>
    </source>
</evidence>
<keyword evidence="2" id="KW-1185">Reference proteome</keyword>
<reference evidence="1 2" key="1">
    <citation type="submission" date="2022-01" db="EMBL/GenBank/DDBJ databases">
        <authorList>
            <person name="Xiong W."/>
            <person name="Schranz E."/>
        </authorList>
    </citation>
    <scope>NUCLEOTIDE SEQUENCE [LARGE SCALE GENOMIC DNA]</scope>
</reference>
<proteinExistence type="predicted"/>
<name>A0AAU9LXF0_9ASTR</name>
<dbReference type="EMBL" id="CAKMRJ010000113">
    <property type="protein sequence ID" value="CAH1418334.1"/>
    <property type="molecule type" value="Genomic_DNA"/>
</dbReference>
<comment type="caution">
    <text evidence="1">The sequence shown here is derived from an EMBL/GenBank/DDBJ whole genome shotgun (WGS) entry which is preliminary data.</text>
</comment>